<reference evidence="2" key="1">
    <citation type="journal article" date="2015" name="Genome Announc.">
        <title>Draft Genome Sequence of an Anaerobic Ammonium-Oxidizing Bacterium, "Candidatus Brocadia sinica".</title>
        <authorList>
            <person name="Oshiki M."/>
            <person name="Shinyako-Hata K."/>
            <person name="Satoh H."/>
            <person name="Okabe S."/>
        </authorList>
    </citation>
    <scope>NUCLEOTIDE SEQUENCE [LARGE SCALE GENOMIC DNA]</scope>
    <source>
        <strain evidence="2">JPN1</strain>
    </source>
</reference>
<gene>
    <name evidence="1" type="ORF">BROSI_A0436</name>
</gene>
<evidence type="ECO:0000313" key="1">
    <source>
        <dbReference type="EMBL" id="GAN31932.1"/>
    </source>
</evidence>
<protein>
    <submittedName>
        <fullName evidence="1">Hypothetical heme protein</fullName>
    </submittedName>
</protein>
<dbReference type="SUPFAM" id="SSF48695">
    <property type="entry name" value="Multiheme cytochromes"/>
    <property type="match status" value="1"/>
</dbReference>
<dbReference type="RefSeq" id="WP_052561945.1">
    <property type="nucleotide sequence ID" value="NZ_BAFN01000001.1"/>
</dbReference>
<sequence length="263" mass="30328">MIKTYLRLIFYTGIILLQPLVWGDDIYAIKPNTPPFLTGSCTDRCHVNYMAYHTAYQGKVFQHKTHSPNQGLECSQCHNNDAVHTKTHGGLIIQNSDCWVCHHKRDTKAISNPLYAQDKEHVSDFSINRPLIKKNSEEYREDKGFSGKIDCLRCHADVNDYINGDIQIIGIKIPDWMSQAVSCTDCHKPESGGYSFKSVREYCIECHNQDYGLLYDAWKEALDSKIKQFCRNNLTMQDSVRLIQSYGIHNFRLSQTLLRSIER</sequence>
<organism evidence="1 2">
    <name type="scientific">Candidatus Brocadia sinica JPN1</name>
    <dbReference type="NCBI Taxonomy" id="1197129"/>
    <lineage>
        <taxon>Bacteria</taxon>
        <taxon>Pseudomonadati</taxon>
        <taxon>Planctomycetota</taxon>
        <taxon>Candidatus Brocadiia</taxon>
        <taxon>Candidatus Brocadiales</taxon>
        <taxon>Candidatus Brocadiaceae</taxon>
        <taxon>Candidatus Brocadia</taxon>
    </lineage>
</organism>
<evidence type="ECO:0000313" key="2">
    <source>
        <dbReference type="Proteomes" id="UP000032309"/>
    </source>
</evidence>
<accession>A0ABQ0JT87</accession>
<comment type="caution">
    <text evidence="1">The sequence shown here is derived from an EMBL/GenBank/DDBJ whole genome shotgun (WGS) entry which is preliminary data.</text>
</comment>
<proteinExistence type="predicted"/>
<dbReference type="InterPro" id="IPR036280">
    <property type="entry name" value="Multihaem_cyt_sf"/>
</dbReference>
<name>A0ABQ0JT87_9BACT</name>
<keyword evidence="2" id="KW-1185">Reference proteome</keyword>
<dbReference type="EMBL" id="BAFN01000001">
    <property type="protein sequence ID" value="GAN31932.1"/>
    <property type="molecule type" value="Genomic_DNA"/>
</dbReference>
<dbReference type="Proteomes" id="UP000032309">
    <property type="component" value="Unassembled WGS sequence"/>
</dbReference>
<dbReference type="Gene3D" id="3.90.10.10">
    <property type="entry name" value="Cytochrome C3"/>
    <property type="match status" value="1"/>
</dbReference>